<reference evidence="6 8" key="1">
    <citation type="submission" date="2013-07" db="EMBL/GenBank/DDBJ databases">
        <authorList>
            <person name="Genoscope - CEA"/>
        </authorList>
    </citation>
    <scope>NUCLEOTIDE SEQUENCE [LARGE SCALE GENOMIC DNA]</scope>
    <source>
        <strain evidence="6">FRM16</strain>
        <strain evidence="8">FRM16 / DSM 17909</strain>
    </source>
</reference>
<name>A0A068QPS1_9GAMM</name>
<evidence type="ECO:0000256" key="2">
    <source>
        <dbReference type="ARBA" id="ARBA00022741"/>
    </source>
</evidence>
<keyword evidence="1" id="KW-0436">Ligase</keyword>
<keyword evidence="2 4" id="KW-0547">Nucleotide-binding</keyword>
<evidence type="ECO:0000313" key="9">
    <source>
        <dbReference type="Proteomes" id="UP000324170"/>
    </source>
</evidence>
<keyword evidence="9" id="KW-1185">Reference proteome</keyword>
<dbReference type="KEGG" id="xdo:XDD1_0933"/>
<evidence type="ECO:0000313" key="6">
    <source>
        <dbReference type="EMBL" id="CDG16636.1"/>
    </source>
</evidence>
<dbReference type="PROSITE" id="PS50975">
    <property type="entry name" value="ATP_GRASP"/>
    <property type="match status" value="2"/>
</dbReference>
<dbReference type="Gene3D" id="3.30.1490.20">
    <property type="entry name" value="ATP-grasp fold, A domain"/>
    <property type="match status" value="1"/>
</dbReference>
<dbReference type="HOGENOM" id="CLU_344456_0_0_6"/>
<dbReference type="EMBL" id="VNHN01000019">
    <property type="protein sequence ID" value="TYP08838.1"/>
    <property type="molecule type" value="Genomic_DNA"/>
</dbReference>
<evidence type="ECO:0000313" key="7">
    <source>
        <dbReference type="EMBL" id="TYP08838.1"/>
    </source>
</evidence>
<organism evidence="6 8">
    <name type="scientific">Xenorhabdus doucetiae</name>
    <dbReference type="NCBI Taxonomy" id="351671"/>
    <lineage>
        <taxon>Bacteria</taxon>
        <taxon>Pseudomonadati</taxon>
        <taxon>Pseudomonadota</taxon>
        <taxon>Gammaproteobacteria</taxon>
        <taxon>Enterobacterales</taxon>
        <taxon>Morganellaceae</taxon>
        <taxon>Xenorhabdus</taxon>
    </lineage>
</organism>
<dbReference type="InterPro" id="IPR013815">
    <property type="entry name" value="ATP_grasp_subdomain_1"/>
</dbReference>
<dbReference type="GO" id="GO:0046872">
    <property type="term" value="F:metal ion binding"/>
    <property type="evidence" value="ECO:0007669"/>
    <property type="project" value="InterPro"/>
</dbReference>
<evidence type="ECO:0000313" key="8">
    <source>
        <dbReference type="Proteomes" id="UP000032721"/>
    </source>
</evidence>
<evidence type="ECO:0000256" key="3">
    <source>
        <dbReference type="ARBA" id="ARBA00022840"/>
    </source>
</evidence>
<dbReference type="PANTHER" id="PTHR43585">
    <property type="entry name" value="FUMIPYRROLE BIOSYNTHESIS PROTEIN C"/>
    <property type="match status" value="1"/>
</dbReference>
<dbReference type="Gene3D" id="3.40.50.20">
    <property type="match status" value="1"/>
</dbReference>
<dbReference type="PANTHER" id="PTHR43585:SF2">
    <property type="entry name" value="ATP-GRASP ENZYME FSQD"/>
    <property type="match status" value="1"/>
</dbReference>
<dbReference type="GO" id="GO:0005524">
    <property type="term" value="F:ATP binding"/>
    <property type="evidence" value="ECO:0007669"/>
    <property type="project" value="UniProtKB-UniRule"/>
</dbReference>
<proteinExistence type="predicted"/>
<dbReference type="InterPro" id="IPR052032">
    <property type="entry name" value="ATP-dep_AA_Ligase"/>
</dbReference>
<dbReference type="InterPro" id="IPR011761">
    <property type="entry name" value="ATP-grasp"/>
</dbReference>
<dbReference type="Gene3D" id="3.30.470.20">
    <property type="entry name" value="ATP-grasp fold, B domain"/>
    <property type="match status" value="2"/>
</dbReference>
<gene>
    <name evidence="7" type="ORF">LY16_01496</name>
    <name evidence="6" type="ORF">XDD1_0933</name>
</gene>
<feature type="domain" description="ATP-grasp" evidence="5">
    <location>
        <begin position="533"/>
        <end position="724"/>
    </location>
</feature>
<dbReference type="GO" id="GO:0016874">
    <property type="term" value="F:ligase activity"/>
    <property type="evidence" value="ECO:0007669"/>
    <property type="project" value="UniProtKB-KW"/>
</dbReference>
<dbReference type="STRING" id="351671.XDD1_0933"/>
<evidence type="ECO:0000259" key="5">
    <source>
        <dbReference type="PROSITE" id="PS50975"/>
    </source>
</evidence>
<dbReference type="Proteomes" id="UP000324170">
    <property type="component" value="Unassembled WGS sequence"/>
</dbReference>
<evidence type="ECO:0000256" key="1">
    <source>
        <dbReference type="ARBA" id="ARBA00022598"/>
    </source>
</evidence>
<dbReference type="Proteomes" id="UP000032721">
    <property type="component" value="Chromosome"/>
</dbReference>
<keyword evidence="3 4" id="KW-0067">ATP-binding</keyword>
<accession>A0A068QPS1</accession>
<sequence length="815" mass="89043">MQTGCIHIDAMNKYVAFLETNASGTGVEAIRKLQHAGYHVLFLTQEIEFYQSLELNPLEVADIVIEVNTNCIGSILNRLANFELHGVVAFDDYRLITAAFVARHLGLPHPSIDGLIHCRFKNLTRQVVSSGNVDYQVCELKAPLDDGTVPYPCVVKPCDDSGSVGVRICQNAEDLHKAVAALKEQRINARGYRLSSQYLIEAFVEGQEYSAELIWNTTSNNWQLLGVTEKHITSGSYAVEVGHDFPVILPEYQEVETTIHGWLNEAGLSHTVAHVEFKLSSHGMALIEINPRPGGDMIHLLCQLSTGIDVVDRYLELLVHGYAGQSNSAKYQAASIRFLVPEAAGIVTLVETPEPGPNIVMSKIKAVPQRIQSVSSSYDRLGFVVAGGISTQAAREAVDTFVQHTRILLEPEGISTLQSQQPEAGWVLLLGNSLKGAKAIRTLGYDVAMIPDEANSLSGEAIKLCRAAFPVKLSNLNAVAQAYDECESLFGPPLTILNFSDAGQLACEWLRDRHGLQGNGVDVAKTIIDKGLMRSVLNQDVHMAVGFVSGTASELLEIAASMLTGHHRYVLKPSDGVGSRDIYFIDGMPALRDALENHSNSDAVWVLEEELPGEEYSVEAVSCDGITRILGITKKYTNHRGVEVGHLYPAPLPEAEQVAIEQTTLKALNLLGVRWGATHTEVMSGSKGVHIIETHLRPGGDEIPELLLLVEEHCQYKLAIEVLISGTLLPTPRHPKGSAAIHFFTHDGDAGYLRSLELTDDLDLFSLELNYKPGDEVPSCSSSFNRIGYVICVSNEDDAFTRCLETAKRLTLSVE</sequence>
<protein>
    <submittedName>
        <fullName evidence="6">ATP-grasp domain protein (Modular protein)</fullName>
    </submittedName>
    <submittedName>
        <fullName evidence="7">Biotin carboxylase</fullName>
    </submittedName>
</protein>
<dbReference type="EMBL" id="FO704550">
    <property type="protein sequence ID" value="CDG16636.1"/>
    <property type="molecule type" value="Genomic_DNA"/>
</dbReference>
<evidence type="ECO:0000256" key="4">
    <source>
        <dbReference type="PROSITE-ProRule" id="PRU00409"/>
    </source>
</evidence>
<dbReference type="AlphaFoldDB" id="A0A068QPS1"/>
<dbReference type="Pfam" id="PF13535">
    <property type="entry name" value="ATP-grasp_4"/>
    <property type="match status" value="2"/>
</dbReference>
<feature type="domain" description="ATP-grasp" evidence="5">
    <location>
        <begin position="125"/>
        <end position="319"/>
    </location>
</feature>
<reference evidence="7 9" key="2">
    <citation type="submission" date="2019-07" db="EMBL/GenBank/DDBJ databases">
        <title>Genomic Encyclopedia of Type Strains, Phase I: the one thousand microbial genomes (KMG-I) project.</title>
        <authorList>
            <person name="Kyrpides N."/>
        </authorList>
    </citation>
    <scope>NUCLEOTIDE SEQUENCE [LARGE SCALE GENOMIC DNA]</scope>
    <source>
        <strain evidence="7 9">DSM 17909</strain>
    </source>
</reference>
<dbReference type="SUPFAM" id="SSF56059">
    <property type="entry name" value="Glutathione synthetase ATP-binding domain-like"/>
    <property type="match status" value="2"/>
</dbReference>